<keyword evidence="1" id="KW-0677">Repeat</keyword>
<dbReference type="SUPFAM" id="SSF48452">
    <property type="entry name" value="TPR-like"/>
    <property type="match status" value="1"/>
</dbReference>
<feature type="transmembrane region" description="Helical" evidence="4">
    <location>
        <begin position="181"/>
        <end position="206"/>
    </location>
</feature>
<dbReference type="InterPro" id="IPR011990">
    <property type="entry name" value="TPR-like_helical_dom_sf"/>
</dbReference>
<dbReference type="PANTHER" id="PTHR44227">
    <property type="match status" value="1"/>
</dbReference>
<dbReference type="SMART" id="SM00028">
    <property type="entry name" value="TPR"/>
    <property type="match status" value="7"/>
</dbReference>
<evidence type="ECO:0000313" key="6">
    <source>
        <dbReference type="Proteomes" id="UP001642540"/>
    </source>
</evidence>
<keyword evidence="4" id="KW-0472">Membrane</keyword>
<feature type="transmembrane region" description="Helical" evidence="4">
    <location>
        <begin position="226"/>
        <end position="246"/>
    </location>
</feature>
<evidence type="ECO:0000313" key="5">
    <source>
        <dbReference type="EMBL" id="CAL8144135.1"/>
    </source>
</evidence>
<comment type="caution">
    <text evidence="5">The sequence shown here is derived from an EMBL/GenBank/DDBJ whole genome shotgun (WGS) entry which is preliminary data.</text>
</comment>
<evidence type="ECO:0008006" key="7">
    <source>
        <dbReference type="Google" id="ProtNLM"/>
    </source>
</evidence>
<feature type="repeat" description="TPR" evidence="3">
    <location>
        <begin position="492"/>
        <end position="525"/>
    </location>
</feature>
<dbReference type="Gene3D" id="1.25.40.10">
    <property type="entry name" value="Tetratricopeptide repeat domain"/>
    <property type="match status" value="2"/>
</dbReference>
<dbReference type="EMBL" id="CAXLJM020000160">
    <property type="protein sequence ID" value="CAL8144135.1"/>
    <property type="molecule type" value="Genomic_DNA"/>
</dbReference>
<dbReference type="Pfam" id="PF00515">
    <property type="entry name" value="TPR_1"/>
    <property type="match status" value="1"/>
</dbReference>
<accession>A0ABP1S5R6</accession>
<keyword evidence="2 3" id="KW-0802">TPR repeat</keyword>
<dbReference type="Pfam" id="PF13181">
    <property type="entry name" value="TPR_8"/>
    <property type="match status" value="1"/>
</dbReference>
<sequence>MMLSGRWQKLAFLFLIGTTSVFPTLWGDFVFDDGEAIVKNSDVSAPGWENVYNVFVHDFWGVDITHRLSHKSFRPLTTLSYRLDYYIWGHNPFPFHLFDLIIHGLNCVLVYLFLSKCVKQKSELNSSKAENLAFWGTILFCVHPVHVEPLGAIVGRADLLGSMIFLGAFCLVNDHHSYKGVILLSIFSIIGSLFKETAITLSVFVLLLELWNLWSVNSEVSKRPNLLRSLITIIIAASFVGWRLWLQGGPPVFQPFDNPPAFAPTSFSRGSLFRSALQVCPNNAKVHYNLGTMYGDLSERMSAEKSYKTAISLRADYYQAMNNLGNLLRVNSELEEAETWLRKAVEIKPDFAAAWMNLGIILSTSNKSEALSCYINALKFRKAYPDCEYNLGNLYLDMGDKEMALKAWQRATSLKSTHSQAWINTVILLEQEGKLKEARETAVKALQVLKFDDTLHFILGNILGKLSEFESAKASFEQAIKICSKLKKRIPPKYYSNLGVLYHRWGKKDHAIDLYQKALTIDPRLTSAKKNLAMLLKI</sequence>
<reference evidence="5 6" key="1">
    <citation type="submission" date="2024-08" db="EMBL/GenBank/DDBJ databases">
        <authorList>
            <person name="Cucini C."/>
            <person name="Frati F."/>
        </authorList>
    </citation>
    <scope>NUCLEOTIDE SEQUENCE [LARGE SCALE GENOMIC DNA]</scope>
</reference>
<evidence type="ECO:0000256" key="4">
    <source>
        <dbReference type="SAM" id="Phobius"/>
    </source>
</evidence>
<keyword evidence="4" id="KW-1133">Transmembrane helix</keyword>
<evidence type="ECO:0000256" key="3">
    <source>
        <dbReference type="PROSITE-ProRule" id="PRU00339"/>
    </source>
</evidence>
<dbReference type="SUPFAM" id="SSF81901">
    <property type="entry name" value="HCP-like"/>
    <property type="match status" value="1"/>
</dbReference>
<evidence type="ECO:0000256" key="1">
    <source>
        <dbReference type="ARBA" id="ARBA00022737"/>
    </source>
</evidence>
<feature type="repeat" description="TPR" evidence="3">
    <location>
        <begin position="284"/>
        <end position="317"/>
    </location>
</feature>
<gene>
    <name evidence="5" type="ORF">ODALV1_LOCUS30096</name>
</gene>
<dbReference type="Pfam" id="PF13432">
    <property type="entry name" value="TPR_16"/>
    <property type="match status" value="2"/>
</dbReference>
<organism evidence="5 6">
    <name type="scientific">Orchesella dallaii</name>
    <dbReference type="NCBI Taxonomy" id="48710"/>
    <lineage>
        <taxon>Eukaryota</taxon>
        <taxon>Metazoa</taxon>
        <taxon>Ecdysozoa</taxon>
        <taxon>Arthropoda</taxon>
        <taxon>Hexapoda</taxon>
        <taxon>Collembola</taxon>
        <taxon>Entomobryomorpha</taxon>
        <taxon>Entomobryoidea</taxon>
        <taxon>Orchesellidae</taxon>
        <taxon>Orchesellinae</taxon>
        <taxon>Orchesella</taxon>
    </lineage>
</organism>
<feature type="repeat" description="TPR" evidence="3">
    <location>
        <begin position="318"/>
        <end position="351"/>
    </location>
</feature>
<dbReference type="Proteomes" id="UP001642540">
    <property type="component" value="Unassembled WGS sequence"/>
</dbReference>
<feature type="transmembrane region" description="Helical" evidence="4">
    <location>
        <begin position="129"/>
        <end position="147"/>
    </location>
</feature>
<dbReference type="PANTHER" id="PTHR44227:SF3">
    <property type="entry name" value="PROTEIN O-MANNOSYL-TRANSFERASE TMTC4"/>
    <property type="match status" value="1"/>
</dbReference>
<feature type="transmembrane region" description="Helical" evidence="4">
    <location>
        <begin position="93"/>
        <end position="114"/>
    </location>
</feature>
<dbReference type="PROSITE" id="PS50293">
    <property type="entry name" value="TPR_REGION"/>
    <property type="match status" value="1"/>
</dbReference>
<name>A0ABP1S5R6_9HEXA</name>
<dbReference type="InterPro" id="IPR019734">
    <property type="entry name" value="TPR_rpt"/>
</dbReference>
<keyword evidence="4" id="KW-0812">Transmembrane</keyword>
<dbReference type="InterPro" id="IPR052346">
    <property type="entry name" value="O-mannosyl-transferase_TMTC"/>
</dbReference>
<dbReference type="PROSITE" id="PS50005">
    <property type="entry name" value="TPR"/>
    <property type="match status" value="4"/>
</dbReference>
<protein>
    <recommendedName>
        <fullName evidence="7">Dolichyl-phosphate-mannose--protein mannosyltransferase</fullName>
    </recommendedName>
</protein>
<proteinExistence type="predicted"/>
<evidence type="ECO:0000256" key="2">
    <source>
        <dbReference type="ARBA" id="ARBA00022803"/>
    </source>
</evidence>
<keyword evidence="6" id="KW-1185">Reference proteome</keyword>
<feature type="repeat" description="TPR" evidence="3">
    <location>
        <begin position="385"/>
        <end position="418"/>
    </location>
</feature>